<protein>
    <submittedName>
        <fullName evidence="2">Uncharacterized protein</fullName>
    </submittedName>
</protein>
<dbReference type="Proteomes" id="UP001215280">
    <property type="component" value="Unassembled WGS sequence"/>
</dbReference>
<proteinExistence type="predicted"/>
<evidence type="ECO:0000256" key="1">
    <source>
        <dbReference type="SAM" id="MobiDB-lite"/>
    </source>
</evidence>
<sequence>MASLKPLPIQPGLIHAPSTPDAAEVLKELLYKDYVTFHCYFNEKRFHDHLSHQDLRYKTFDPILAANPLEVSLQAAAPSPKAFLCLTRCQFTLGSTTPALSILRAVIALEPKNAPALQLRIKKSLLEGHLTLKAHRRRWSGRTRDSRWISVCRALRARVRRSRPSGGCGASSSSSRARETSRARTAANDTPCLNPSPDVLTSRGLVLFLSVRLPQALQHVQSALCVNLGHEPTQRLCKRIKDTERVKEEGNLTGFTATFHPEM</sequence>
<dbReference type="SUPFAM" id="SSF48452">
    <property type="entry name" value="TPR-like"/>
    <property type="match status" value="1"/>
</dbReference>
<evidence type="ECO:0000313" key="3">
    <source>
        <dbReference type="Proteomes" id="UP001215280"/>
    </source>
</evidence>
<keyword evidence="3" id="KW-1185">Reference proteome</keyword>
<dbReference type="InterPro" id="IPR011990">
    <property type="entry name" value="TPR-like_helical_dom_sf"/>
</dbReference>
<dbReference type="EMBL" id="JARJLG010000081">
    <property type="protein sequence ID" value="KAJ7750675.1"/>
    <property type="molecule type" value="Genomic_DNA"/>
</dbReference>
<evidence type="ECO:0000313" key="2">
    <source>
        <dbReference type="EMBL" id="KAJ7750675.1"/>
    </source>
</evidence>
<name>A0AAD7IUF0_9AGAR</name>
<reference evidence="2" key="1">
    <citation type="submission" date="2023-03" db="EMBL/GenBank/DDBJ databases">
        <title>Massive genome expansion in bonnet fungi (Mycena s.s.) driven by repeated elements and novel gene families across ecological guilds.</title>
        <authorList>
            <consortium name="Lawrence Berkeley National Laboratory"/>
            <person name="Harder C.B."/>
            <person name="Miyauchi S."/>
            <person name="Viragh M."/>
            <person name="Kuo A."/>
            <person name="Thoen E."/>
            <person name="Andreopoulos B."/>
            <person name="Lu D."/>
            <person name="Skrede I."/>
            <person name="Drula E."/>
            <person name="Henrissat B."/>
            <person name="Morin E."/>
            <person name="Kohler A."/>
            <person name="Barry K."/>
            <person name="LaButti K."/>
            <person name="Morin E."/>
            <person name="Salamov A."/>
            <person name="Lipzen A."/>
            <person name="Mereny Z."/>
            <person name="Hegedus B."/>
            <person name="Baldrian P."/>
            <person name="Stursova M."/>
            <person name="Weitz H."/>
            <person name="Taylor A."/>
            <person name="Grigoriev I.V."/>
            <person name="Nagy L.G."/>
            <person name="Martin F."/>
            <person name="Kauserud H."/>
        </authorList>
    </citation>
    <scope>NUCLEOTIDE SEQUENCE</scope>
    <source>
        <strain evidence="2">CBHHK188m</strain>
    </source>
</reference>
<dbReference type="AlphaFoldDB" id="A0AAD7IUF0"/>
<accession>A0AAD7IUF0</accession>
<comment type="caution">
    <text evidence="2">The sequence shown here is derived from an EMBL/GenBank/DDBJ whole genome shotgun (WGS) entry which is preliminary data.</text>
</comment>
<organism evidence="2 3">
    <name type="scientific">Mycena maculata</name>
    <dbReference type="NCBI Taxonomy" id="230809"/>
    <lineage>
        <taxon>Eukaryota</taxon>
        <taxon>Fungi</taxon>
        <taxon>Dikarya</taxon>
        <taxon>Basidiomycota</taxon>
        <taxon>Agaricomycotina</taxon>
        <taxon>Agaricomycetes</taxon>
        <taxon>Agaricomycetidae</taxon>
        <taxon>Agaricales</taxon>
        <taxon>Marasmiineae</taxon>
        <taxon>Mycenaceae</taxon>
        <taxon>Mycena</taxon>
    </lineage>
</organism>
<feature type="region of interest" description="Disordered" evidence="1">
    <location>
        <begin position="162"/>
        <end position="190"/>
    </location>
</feature>
<gene>
    <name evidence="2" type="ORF">DFH07DRAFT_1062056</name>
</gene>